<evidence type="ECO:0000256" key="5">
    <source>
        <dbReference type="SAM" id="MobiDB-lite"/>
    </source>
</evidence>
<feature type="transmembrane region" description="Helical" evidence="6">
    <location>
        <begin position="107"/>
        <end position="124"/>
    </location>
</feature>
<sequence length="542" mass="59506">MQSFRQYRRIRAAVEHDLAQTKGGSNAAANPASLSSNDPASADVAGNGSRTSSSRDKENEKSIEPLLPGVTATRPAEDNGSVTYTVGWKDEDPLNPQNWTLFRKWEVTFAVCLLTLAITLVSSIDAPVSLEFNEHYGVGAIAGSMTTGMYLIGSGVGALFAGTVSETFGRNVVYMTTFVVFMLFVMAKALAPNYGGAIVFRFLTGFFGSTPLTAAGGTMADVWGPLQMVYAIPVGAMTSYAGPLIGPIVGAYLPLLGFRWADWIALIFAGAILVYVFLLQPETYRPVLLEWRAQRIRELTGDDRYQIGDHATTHTLGRRLLVNIYRPFLMVYTEPIILIFTFYLTIVYFVLFTFLNGYPFIFQQTYGISQSLTFILWTALLVGDLLALPLIPLIYGWSKKAAAEGTLTPEICLWYGMLGGSISLPVSLWWMAWTCYPSVNIWVPIVGSVFFGYGLVTIFTTTFLYTVFVYQMHTASALAFMTSVRYIIAGALIPASVPMYEELGPHKALTIPAALATIMVPVPFVLYKYGARIRGMSKIAPH</sequence>
<keyword evidence="2 6" id="KW-0812">Transmembrane</keyword>
<gene>
    <name evidence="8" type="ORF">PG999_004119</name>
</gene>
<feature type="transmembrane region" description="Helical" evidence="6">
    <location>
        <begin position="450"/>
        <end position="470"/>
    </location>
</feature>
<evidence type="ECO:0000259" key="7">
    <source>
        <dbReference type="PROSITE" id="PS50850"/>
    </source>
</evidence>
<evidence type="ECO:0000256" key="6">
    <source>
        <dbReference type="SAM" id="Phobius"/>
    </source>
</evidence>
<evidence type="ECO:0000313" key="9">
    <source>
        <dbReference type="Proteomes" id="UP001392437"/>
    </source>
</evidence>
<comment type="subcellular location">
    <subcellularLocation>
        <location evidence="1">Membrane</location>
        <topology evidence="1">Multi-pass membrane protein</topology>
    </subcellularLocation>
</comment>
<dbReference type="InterPro" id="IPR036259">
    <property type="entry name" value="MFS_trans_sf"/>
</dbReference>
<dbReference type="PANTHER" id="PTHR23502:SF47">
    <property type="entry name" value="MAJOR FACILITATOR SUPERFAMILY (MFS) PROFILE DOMAIN-CONTAINING PROTEIN-RELATED"/>
    <property type="match status" value="1"/>
</dbReference>
<dbReference type="InterPro" id="IPR020846">
    <property type="entry name" value="MFS_dom"/>
</dbReference>
<accession>A0AAW0R5J0</accession>
<dbReference type="EMBL" id="JAQQWP010000003">
    <property type="protein sequence ID" value="KAK8124201.1"/>
    <property type="molecule type" value="Genomic_DNA"/>
</dbReference>
<feature type="transmembrane region" description="Helical" evidence="6">
    <location>
        <begin position="374"/>
        <end position="395"/>
    </location>
</feature>
<dbReference type="GO" id="GO:0005886">
    <property type="term" value="C:plasma membrane"/>
    <property type="evidence" value="ECO:0007669"/>
    <property type="project" value="TreeGrafter"/>
</dbReference>
<keyword evidence="4 6" id="KW-0472">Membrane</keyword>
<dbReference type="PANTHER" id="PTHR23502">
    <property type="entry name" value="MAJOR FACILITATOR SUPERFAMILY"/>
    <property type="match status" value="1"/>
</dbReference>
<organism evidence="8 9">
    <name type="scientific">Apiospora kogelbergensis</name>
    <dbReference type="NCBI Taxonomy" id="1337665"/>
    <lineage>
        <taxon>Eukaryota</taxon>
        <taxon>Fungi</taxon>
        <taxon>Dikarya</taxon>
        <taxon>Ascomycota</taxon>
        <taxon>Pezizomycotina</taxon>
        <taxon>Sordariomycetes</taxon>
        <taxon>Xylariomycetidae</taxon>
        <taxon>Amphisphaeriales</taxon>
        <taxon>Apiosporaceae</taxon>
        <taxon>Apiospora</taxon>
    </lineage>
</organism>
<name>A0AAW0R5J0_9PEZI</name>
<protein>
    <submittedName>
        <fullName evidence="8">MFS general substrate transporter</fullName>
    </submittedName>
</protein>
<dbReference type="AlphaFoldDB" id="A0AAW0R5J0"/>
<keyword evidence="9" id="KW-1185">Reference proteome</keyword>
<feature type="transmembrane region" description="Helical" evidence="6">
    <location>
        <begin position="197"/>
        <end position="217"/>
    </location>
</feature>
<feature type="transmembrane region" description="Helical" evidence="6">
    <location>
        <begin position="509"/>
        <end position="529"/>
    </location>
</feature>
<feature type="region of interest" description="Disordered" evidence="5">
    <location>
        <begin position="15"/>
        <end position="78"/>
    </location>
</feature>
<feature type="transmembrane region" description="Helical" evidence="6">
    <location>
        <begin position="172"/>
        <end position="191"/>
    </location>
</feature>
<evidence type="ECO:0000256" key="2">
    <source>
        <dbReference type="ARBA" id="ARBA00022692"/>
    </source>
</evidence>
<dbReference type="SUPFAM" id="SSF103473">
    <property type="entry name" value="MFS general substrate transporter"/>
    <property type="match status" value="1"/>
</dbReference>
<feature type="transmembrane region" description="Helical" evidence="6">
    <location>
        <begin position="477"/>
        <end position="497"/>
    </location>
</feature>
<dbReference type="InterPro" id="IPR011701">
    <property type="entry name" value="MFS"/>
</dbReference>
<dbReference type="Gene3D" id="1.20.1250.20">
    <property type="entry name" value="MFS general substrate transporter like domains"/>
    <property type="match status" value="1"/>
</dbReference>
<feature type="transmembrane region" description="Helical" evidence="6">
    <location>
        <begin position="328"/>
        <end position="354"/>
    </location>
</feature>
<feature type="compositionally biased region" description="Low complexity" evidence="5">
    <location>
        <begin position="25"/>
        <end position="43"/>
    </location>
</feature>
<dbReference type="Proteomes" id="UP001392437">
    <property type="component" value="Unassembled WGS sequence"/>
</dbReference>
<feature type="transmembrane region" description="Helical" evidence="6">
    <location>
        <begin position="136"/>
        <end position="160"/>
    </location>
</feature>
<evidence type="ECO:0000256" key="1">
    <source>
        <dbReference type="ARBA" id="ARBA00004141"/>
    </source>
</evidence>
<dbReference type="Pfam" id="PF07690">
    <property type="entry name" value="MFS_1"/>
    <property type="match status" value="1"/>
</dbReference>
<feature type="transmembrane region" description="Helical" evidence="6">
    <location>
        <begin position="407"/>
        <end position="430"/>
    </location>
</feature>
<dbReference type="GO" id="GO:0022857">
    <property type="term" value="F:transmembrane transporter activity"/>
    <property type="evidence" value="ECO:0007669"/>
    <property type="project" value="InterPro"/>
</dbReference>
<evidence type="ECO:0000256" key="3">
    <source>
        <dbReference type="ARBA" id="ARBA00022989"/>
    </source>
</evidence>
<proteinExistence type="predicted"/>
<evidence type="ECO:0000313" key="8">
    <source>
        <dbReference type="EMBL" id="KAK8124201.1"/>
    </source>
</evidence>
<reference evidence="8 9" key="1">
    <citation type="submission" date="2023-01" db="EMBL/GenBank/DDBJ databases">
        <title>Analysis of 21 Apiospora genomes using comparative genomics revels a genus with tremendous synthesis potential of carbohydrate active enzymes and secondary metabolites.</title>
        <authorList>
            <person name="Sorensen T."/>
        </authorList>
    </citation>
    <scope>NUCLEOTIDE SEQUENCE [LARGE SCALE GENOMIC DNA]</scope>
    <source>
        <strain evidence="8 9">CBS 117206</strain>
    </source>
</reference>
<dbReference type="PROSITE" id="PS50850">
    <property type="entry name" value="MFS"/>
    <property type="match status" value="1"/>
</dbReference>
<evidence type="ECO:0000256" key="4">
    <source>
        <dbReference type="ARBA" id="ARBA00023136"/>
    </source>
</evidence>
<keyword evidence="3 6" id="KW-1133">Transmembrane helix</keyword>
<feature type="transmembrane region" description="Helical" evidence="6">
    <location>
        <begin position="229"/>
        <end position="254"/>
    </location>
</feature>
<feature type="transmembrane region" description="Helical" evidence="6">
    <location>
        <begin position="260"/>
        <end position="279"/>
    </location>
</feature>
<comment type="caution">
    <text evidence="8">The sequence shown here is derived from an EMBL/GenBank/DDBJ whole genome shotgun (WGS) entry which is preliminary data.</text>
</comment>
<feature type="compositionally biased region" description="Basic and acidic residues" evidence="5">
    <location>
        <begin position="53"/>
        <end position="63"/>
    </location>
</feature>
<feature type="domain" description="Major facilitator superfamily (MFS) profile" evidence="7">
    <location>
        <begin position="107"/>
        <end position="531"/>
    </location>
</feature>